<reference evidence="3 4" key="1">
    <citation type="submission" date="2017-04" db="EMBL/GenBank/DDBJ databases">
        <title>Complete Genome Sequence of Bacillus thuringiensis type Strain ATCC 10792.</title>
        <authorList>
            <person name="Oh D.-H."/>
            <person name="Park B.-J."/>
            <person name="Shuai W."/>
            <person name="Chelliah R."/>
        </authorList>
    </citation>
    <scope>NUCLEOTIDE SEQUENCE [LARGE SCALE GENOMIC DNA]</scope>
    <source>
        <strain evidence="3 4">ATCC 10792</strain>
    </source>
</reference>
<dbReference type="Proteomes" id="UP000194143">
    <property type="component" value="Chromosome"/>
</dbReference>
<sequence>MKKYVFSLLAVLSLILAGCGSTGTNDQKSSESKKEEHDHASHTQQADIQEKTKGVDTLPTFLDKLDPQMKDIYTVAGQNAELLDWIPCYCGCGESVGHKNNKNCFIREIKKNGEVVWDSHATTCVNCLEIAVESASMKQKGKSTLEIRNYIDNKYKEGYGKPTPTPMPKA</sequence>
<dbReference type="Pfam" id="PF13798">
    <property type="entry name" value="PCYCGC"/>
    <property type="match status" value="1"/>
</dbReference>
<proteinExistence type="predicted"/>
<accession>A0A0K0Q7U5</accession>
<evidence type="ECO:0000313" key="4">
    <source>
        <dbReference type="Proteomes" id="UP000194143"/>
    </source>
</evidence>
<keyword evidence="4" id="KW-1185">Reference proteome</keyword>
<organism evidence="3 4">
    <name type="scientific">Bacillus thuringiensis</name>
    <dbReference type="NCBI Taxonomy" id="1428"/>
    <lineage>
        <taxon>Bacteria</taxon>
        <taxon>Bacillati</taxon>
        <taxon>Bacillota</taxon>
        <taxon>Bacilli</taxon>
        <taxon>Bacillales</taxon>
        <taxon>Bacillaceae</taxon>
        <taxon>Bacillus</taxon>
        <taxon>Bacillus cereus group</taxon>
    </lineage>
</organism>
<dbReference type="EMBL" id="CP021061">
    <property type="protein sequence ID" value="ARP56203.1"/>
    <property type="molecule type" value="Genomic_DNA"/>
</dbReference>
<protein>
    <submittedName>
        <fullName evidence="3">Uncharacterized protein</fullName>
    </submittedName>
</protein>
<dbReference type="RefSeq" id="WP_000761026.1">
    <property type="nucleotide sequence ID" value="NZ_CABLCE010000001.1"/>
</dbReference>
<evidence type="ECO:0000313" key="3">
    <source>
        <dbReference type="EMBL" id="ARP56203.1"/>
    </source>
</evidence>
<dbReference type="InterPro" id="IPR025673">
    <property type="entry name" value="PCYCGC"/>
</dbReference>
<name>A0A0K0Q7U5_BACTU</name>
<gene>
    <name evidence="3" type="ORF">CAB88_03490</name>
</gene>
<dbReference type="AlphaFoldDB" id="A0A0K0Q7U5"/>
<feature type="compositionally biased region" description="Basic and acidic residues" evidence="1">
    <location>
        <begin position="28"/>
        <end position="41"/>
    </location>
</feature>
<feature type="chain" id="PRO_5043120534" evidence="2">
    <location>
        <begin position="24"/>
        <end position="170"/>
    </location>
</feature>
<dbReference type="PROSITE" id="PS51257">
    <property type="entry name" value="PROKAR_LIPOPROTEIN"/>
    <property type="match status" value="1"/>
</dbReference>
<evidence type="ECO:0000256" key="2">
    <source>
        <dbReference type="SAM" id="SignalP"/>
    </source>
</evidence>
<feature type="signal peptide" evidence="2">
    <location>
        <begin position="1"/>
        <end position="23"/>
    </location>
</feature>
<evidence type="ECO:0000256" key="1">
    <source>
        <dbReference type="SAM" id="MobiDB-lite"/>
    </source>
</evidence>
<dbReference type="GeneID" id="67465340"/>
<keyword evidence="2" id="KW-0732">Signal</keyword>
<feature type="region of interest" description="Disordered" evidence="1">
    <location>
        <begin position="21"/>
        <end position="49"/>
    </location>
</feature>